<feature type="chain" id="PRO_5007823860" description="alpha-L-fucosidase" evidence="6">
    <location>
        <begin position="23"/>
        <end position="813"/>
    </location>
</feature>
<dbReference type="InterPro" id="IPR057739">
    <property type="entry name" value="Glyco_hydro_29_N"/>
</dbReference>
<dbReference type="OrthoDB" id="1389336at2"/>
<organism evidence="9 10">
    <name type="scientific">Paludibacter jiangxiensis</name>
    <dbReference type="NCBI Taxonomy" id="681398"/>
    <lineage>
        <taxon>Bacteria</taxon>
        <taxon>Pseudomonadati</taxon>
        <taxon>Bacteroidota</taxon>
        <taxon>Bacteroidia</taxon>
        <taxon>Bacteroidales</taxon>
        <taxon>Paludibacteraceae</taxon>
        <taxon>Paludibacter</taxon>
    </lineage>
</organism>
<dbReference type="InterPro" id="IPR011047">
    <property type="entry name" value="Quinoprotein_ADH-like_sf"/>
</dbReference>
<dbReference type="GO" id="GO:0016139">
    <property type="term" value="P:glycoside catabolic process"/>
    <property type="evidence" value="ECO:0007669"/>
    <property type="project" value="TreeGrafter"/>
</dbReference>
<reference evidence="10" key="1">
    <citation type="submission" date="2016-04" db="EMBL/GenBank/DDBJ databases">
        <title>Draft genome sequence of Paludibacter jiangxiensis strain NM7.</title>
        <authorList>
            <person name="Qiu Y."/>
            <person name="Matsuura N."/>
            <person name="Ohashi A."/>
            <person name="Tourlousse M.D."/>
            <person name="Sekiguchi Y."/>
        </authorList>
    </citation>
    <scope>NUCLEOTIDE SEQUENCE [LARGE SCALE GENOMIC DNA]</scope>
    <source>
        <strain evidence="10">NM7</strain>
    </source>
</reference>
<dbReference type="EMBL" id="BDCR01000001">
    <property type="protein sequence ID" value="GAT62336.1"/>
    <property type="molecule type" value="Genomic_DNA"/>
</dbReference>
<dbReference type="Pfam" id="PF16757">
    <property type="entry name" value="Fucosidase_C"/>
    <property type="match status" value="1"/>
</dbReference>
<gene>
    <name evidence="9" type="ORF">PJIAN_1929</name>
</gene>
<dbReference type="InterPro" id="IPR000933">
    <property type="entry name" value="Glyco_hydro_29"/>
</dbReference>
<keyword evidence="3 6" id="KW-0732">Signal</keyword>
<dbReference type="PANTHER" id="PTHR10030">
    <property type="entry name" value="ALPHA-L-FUCOSIDASE"/>
    <property type="match status" value="1"/>
</dbReference>
<evidence type="ECO:0000259" key="7">
    <source>
        <dbReference type="Pfam" id="PF01120"/>
    </source>
</evidence>
<dbReference type="Pfam" id="PF01120">
    <property type="entry name" value="Alpha_L_fucos"/>
    <property type="match status" value="1"/>
</dbReference>
<keyword evidence="10" id="KW-1185">Reference proteome</keyword>
<evidence type="ECO:0000256" key="2">
    <source>
        <dbReference type="ARBA" id="ARBA00012662"/>
    </source>
</evidence>
<protein>
    <recommendedName>
        <fullName evidence="2">alpha-L-fucosidase</fullName>
        <ecNumber evidence="2">3.2.1.51</ecNumber>
    </recommendedName>
</protein>
<dbReference type="InterPro" id="IPR017853">
    <property type="entry name" value="GH"/>
</dbReference>
<name>A0A161LIQ5_9BACT</name>
<evidence type="ECO:0000256" key="5">
    <source>
        <dbReference type="ARBA" id="ARBA00023295"/>
    </source>
</evidence>
<dbReference type="Gene3D" id="2.60.40.1180">
    <property type="entry name" value="Golgi alpha-mannosidase II"/>
    <property type="match status" value="1"/>
</dbReference>
<dbReference type="InterPro" id="IPR031919">
    <property type="entry name" value="Fucosidase_C"/>
</dbReference>
<proteinExistence type="inferred from homology"/>
<dbReference type="AlphaFoldDB" id="A0A161LIQ5"/>
<dbReference type="SMART" id="SM00812">
    <property type="entry name" value="Alpha_L_fucos"/>
    <property type="match status" value="1"/>
</dbReference>
<dbReference type="GO" id="GO:0006004">
    <property type="term" value="P:fucose metabolic process"/>
    <property type="evidence" value="ECO:0007669"/>
    <property type="project" value="TreeGrafter"/>
</dbReference>
<evidence type="ECO:0000313" key="9">
    <source>
        <dbReference type="EMBL" id="GAT62336.1"/>
    </source>
</evidence>
<reference evidence="10" key="2">
    <citation type="journal article" date="2017" name="Genome Announc.">
        <title>Draft genome sequence of Paludibacter jiangxiensis NM7(T), a propionate-producing fermentative bacterium.</title>
        <authorList>
            <person name="Qiu Y.-L."/>
            <person name="Tourlousse D.M."/>
            <person name="Matsuura N."/>
            <person name="Ohashi A."/>
            <person name="Sekiguchi Y."/>
        </authorList>
    </citation>
    <scope>NUCLEOTIDE SEQUENCE [LARGE SCALE GENOMIC DNA]</scope>
    <source>
        <strain evidence="10">NM7</strain>
    </source>
</reference>
<dbReference type="GO" id="GO:0004560">
    <property type="term" value="F:alpha-L-fucosidase activity"/>
    <property type="evidence" value="ECO:0007669"/>
    <property type="project" value="InterPro"/>
</dbReference>
<dbReference type="InterPro" id="IPR013780">
    <property type="entry name" value="Glyco_hydro_b"/>
</dbReference>
<dbReference type="RefSeq" id="WP_084252260.1">
    <property type="nucleotide sequence ID" value="NZ_BDCR01000001.1"/>
</dbReference>
<evidence type="ECO:0000256" key="6">
    <source>
        <dbReference type="SAM" id="SignalP"/>
    </source>
</evidence>
<comment type="similarity">
    <text evidence="1">Belongs to the glycosyl hydrolase 29 family.</text>
</comment>
<feature type="signal peptide" evidence="6">
    <location>
        <begin position="1"/>
        <end position="22"/>
    </location>
</feature>
<dbReference type="SUPFAM" id="SSF50998">
    <property type="entry name" value="Quinoprotein alcohol dehydrogenase-like"/>
    <property type="match status" value="1"/>
</dbReference>
<dbReference type="GO" id="GO:0005764">
    <property type="term" value="C:lysosome"/>
    <property type="evidence" value="ECO:0007669"/>
    <property type="project" value="TreeGrafter"/>
</dbReference>
<dbReference type="Proteomes" id="UP000076586">
    <property type="component" value="Unassembled WGS sequence"/>
</dbReference>
<keyword evidence="5" id="KW-0326">Glycosidase</keyword>
<feature type="domain" description="Alpha-L-fucosidase C-terminal" evidence="8">
    <location>
        <begin position="433"/>
        <end position="504"/>
    </location>
</feature>
<evidence type="ECO:0000256" key="1">
    <source>
        <dbReference type="ARBA" id="ARBA00007951"/>
    </source>
</evidence>
<evidence type="ECO:0000256" key="4">
    <source>
        <dbReference type="ARBA" id="ARBA00022801"/>
    </source>
</evidence>
<feature type="domain" description="Glycoside hydrolase family 29 N-terminal" evidence="7">
    <location>
        <begin position="53"/>
        <end position="415"/>
    </location>
</feature>
<comment type="caution">
    <text evidence="9">The sequence shown here is derived from an EMBL/GenBank/DDBJ whole genome shotgun (WGS) entry which is preliminary data.</text>
</comment>
<keyword evidence="4" id="KW-0378">Hydrolase</keyword>
<dbReference type="PANTHER" id="PTHR10030:SF37">
    <property type="entry name" value="ALPHA-L-FUCOSIDASE-RELATED"/>
    <property type="match status" value="1"/>
</dbReference>
<dbReference type="SUPFAM" id="SSF51445">
    <property type="entry name" value="(Trans)glycosidases"/>
    <property type="match status" value="1"/>
</dbReference>
<evidence type="ECO:0000259" key="8">
    <source>
        <dbReference type="Pfam" id="PF16757"/>
    </source>
</evidence>
<dbReference type="Gene3D" id="3.20.20.80">
    <property type="entry name" value="Glycosidases"/>
    <property type="match status" value="1"/>
</dbReference>
<sequence>MKNNRTGLLFLIILLMPFALCAQDAPQKNNNHPNFPRVTASLPGGKAADIPAGPFSPTWKSISQNYKVPDWFLDGKFGIFIHYGPYTVPAHASEWYPRHMYSNPGVQKWHEEHFGKVDSFGYKDFIPLFKMEKFNAGEWAELFKKSGARYVIPTAEHHDGFAMYDSKLTRWNAKNMGPHIDFIGELGDAVRAKGLKFGVSNHRMENWDFMYPQLDVKTDLFDPRYADFYGPPQVPQVRKLPKNGEEVMEDQAKAYQSEAYLEEWLARCQELVDKYKPDLFWFDNGVNSRQLDSIKLRFAAYYYNRAAQWGKSVSISTKSDAYLAGSIRDFERQGRAPKERTDYYWQVDDPIGDKFGYVEGMKLSNAGAIVRKLVENVSHNGNYMLNISPKSDGTIPEEQKQILLGVGNWLTINGDGIYGTRAWKTDKDGQFCFTTKGGALYAISLQWSEQPVTIAALPISAGKVSEVTLLGYKGEIKFSQDETGLKIFFPATPPCEYAYTFKIKGVINNTATGNVDAKSSLSHLDFFYAGEAKKQNMYIVRKGEVTWSYTHPGEGEISDAVMLSNGNILFAHQFGITEITPDKKVVWNYDAPSGTETHTAVPIGKNSVLFLQNGNPAKLIVMNKKNNAVEKELIMQVGNPNKVHGHFRHARLTKAGTILVAHMDMGQLCEYDADGKQLFSMDIPGIWSAEELPNGHILVTSKTGVREIDRQQNLIWEYPLSLSKDAGYSITSPQTSVRLANENTLVSNWFNQWNGTGQVDMNNQPIQAAEVTPDKKIVWVLRQWQSPDLGPSTIIVPLNQPRTTEKISFGQFH</sequence>
<evidence type="ECO:0000313" key="10">
    <source>
        <dbReference type="Proteomes" id="UP000076586"/>
    </source>
</evidence>
<dbReference type="EC" id="3.2.1.51" evidence="2"/>
<accession>A0A161LIQ5</accession>
<dbReference type="STRING" id="681398.PJIAN_1929"/>
<evidence type="ECO:0000256" key="3">
    <source>
        <dbReference type="ARBA" id="ARBA00022729"/>
    </source>
</evidence>